<evidence type="ECO:0000259" key="1">
    <source>
        <dbReference type="Pfam" id="PF00561"/>
    </source>
</evidence>
<dbReference type="InterPro" id="IPR000073">
    <property type="entry name" value="AB_hydrolase_1"/>
</dbReference>
<dbReference type="PANTHER" id="PTHR43194:SF2">
    <property type="entry name" value="PEROXISOMAL MEMBRANE PROTEIN LPX1"/>
    <property type="match status" value="1"/>
</dbReference>
<comment type="caution">
    <text evidence="2">The sequence shown here is derived from an EMBL/GenBank/DDBJ whole genome shotgun (WGS) entry which is preliminary data.</text>
</comment>
<accession>A0A369W2V5</accession>
<dbReference type="Pfam" id="PF00561">
    <property type="entry name" value="Abhydrolase_1"/>
    <property type="match status" value="1"/>
</dbReference>
<dbReference type="AlphaFoldDB" id="A0A369W2V5"/>
<dbReference type="Gene3D" id="3.40.50.1820">
    <property type="entry name" value="alpha/beta hydrolase"/>
    <property type="match status" value="1"/>
</dbReference>
<evidence type="ECO:0000313" key="3">
    <source>
        <dbReference type="Proteomes" id="UP000253759"/>
    </source>
</evidence>
<dbReference type="EMBL" id="QQNH01000009">
    <property type="protein sequence ID" value="RDE09004.1"/>
    <property type="molecule type" value="Genomic_DNA"/>
</dbReference>
<dbReference type="Proteomes" id="UP000253759">
    <property type="component" value="Unassembled WGS sequence"/>
</dbReference>
<name>A0A369W2V5_9HYPH</name>
<sequence>MFKRATPKLEDASFAGLPMRTFNTGAAGTALVVHIAGTLGDDTVPVVCIPGYLRTMLDFAGLPQTVNRLPETGFAFILVDLPGRGRSESLPDNIPYSTPDDADRVLDLLDALDLSQAVLVGEGHGGQVAMLVARKRPGAVAGTVLIDSGPVTDSRSLVRQRSNFQHLDGLRGEEVVRRALRTIVAADYPGEAEARLDQFSSRNYAIDPRGRIAPLFDRRLVAQLEQFDFDDALEPQWKLFDCLHHAPLMLVRTQLSDQLRRATFTEMIRRRPDAATLTISGQGSPALFEEGEERDALALFLRGVCHPLPAEAEEA</sequence>
<dbReference type="PANTHER" id="PTHR43194">
    <property type="entry name" value="HYDROLASE ALPHA/BETA FOLD FAMILY"/>
    <property type="match status" value="1"/>
</dbReference>
<protein>
    <submittedName>
        <fullName evidence="2">Alpha/beta hydrolase</fullName>
    </submittedName>
</protein>
<gene>
    <name evidence="2" type="ORF">DVH29_08590</name>
</gene>
<dbReference type="InterPro" id="IPR050228">
    <property type="entry name" value="Carboxylesterase_BioH"/>
</dbReference>
<dbReference type="RefSeq" id="WP_114645769.1">
    <property type="nucleotide sequence ID" value="NZ_QQNH01000009.1"/>
</dbReference>
<reference evidence="3" key="1">
    <citation type="submission" date="2018-07" db="EMBL/GenBank/DDBJ databases">
        <authorList>
            <person name="Liu B.-T."/>
            <person name="Du Z."/>
        </authorList>
    </citation>
    <scope>NUCLEOTIDE SEQUENCE [LARGE SCALE GENOMIC DNA]</scope>
    <source>
        <strain evidence="3">XYN52</strain>
    </source>
</reference>
<dbReference type="GO" id="GO:0016787">
    <property type="term" value="F:hydrolase activity"/>
    <property type="evidence" value="ECO:0007669"/>
    <property type="project" value="UniProtKB-KW"/>
</dbReference>
<keyword evidence="3" id="KW-1185">Reference proteome</keyword>
<feature type="domain" description="AB hydrolase-1" evidence="1">
    <location>
        <begin position="45"/>
        <end position="160"/>
    </location>
</feature>
<dbReference type="OrthoDB" id="9791366at2"/>
<dbReference type="SUPFAM" id="SSF53474">
    <property type="entry name" value="alpha/beta-Hydrolases"/>
    <property type="match status" value="1"/>
</dbReference>
<keyword evidence="2" id="KW-0378">Hydrolase</keyword>
<organism evidence="2 3">
    <name type="scientific">Pelagibacterium lacus</name>
    <dbReference type="NCBI Taxonomy" id="2282655"/>
    <lineage>
        <taxon>Bacteria</taxon>
        <taxon>Pseudomonadati</taxon>
        <taxon>Pseudomonadota</taxon>
        <taxon>Alphaproteobacteria</taxon>
        <taxon>Hyphomicrobiales</taxon>
        <taxon>Devosiaceae</taxon>
        <taxon>Pelagibacterium</taxon>
    </lineage>
</organism>
<evidence type="ECO:0000313" key="2">
    <source>
        <dbReference type="EMBL" id="RDE09004.1"/>
    </source>
</evidence>
<dbReference type="InterPro" id="IPR029058">
    <property type="entry name" value="AB_hydrolase_fold"/>
</dbReference>
<proteinExistence type="predicted"/>